<dbReference type="EMBL" id="KB201607">
    <property type="protein sequence ID" value="ESO95838.1"/>
    <property type="molecule type" value="Genomic_DNA"/>
</dbReference>
<dbReference type="RefSeq" id="XP_009053465.1">
    <property type="nucleotide sequence ID" value="XM_009055217.1"/>
</dbReference>
<evidence type="ECO:0000313" key="7">
    <source>
        <dbReference type="EMBL" id="ESO95838.1"/>
    </source>
</evidence>
<accession>V3ZWG5</accession>
<feature type="transmembrane region" description="Helical" evidence="6">
    <location>
        <begin position="71"/>
        <end position="92"/>
    </location>
</feature>
<dbReference type="OrthoDB" id="9984821at2759"/>
<keyword evidence="4 6" id="KW-0472">Membrane</keyword>
<gene>
    <name evidence="7" type="ORF">LOTGIDRAFT_239402</name>
</gene>
<evidence type="ECO:0000256" key="6">
    <source>
        <dbReference type="SAM" id="Phobius"/>
    </source>
</evidence>
<name>V3ZWG5_LOTGI</name>
<dbReference type="OMA" id="FHWFIQT"/>
<dbReference type="InterPro" id="IPR028110">
    <property type="entry name" value="TMEM254"/>
</dbReference>
<dbReference type="PANTHER" id="PTHR34104:SF3">
    <property type="entry name" value="TRANSMEMBRANE PROTEIN 254"/>
    <property type="match status" value="1"/>
</dbReference>
<evidence type="ECO:0000256" key="1">
    <source>
        <dbReference type="ARBA" id="ARBA00004141"/>
    </source>
</evidence>
<dbReference type="CTD" id="20251049"/>
<keyword evidence="2 6" id="KW-0812">Transmembrane</keyword>
<evidence type="ECO:0000256" key="4">
    <source>
        <dbReference type="ARBA" id="ARBA00023136"/>
    </source>
</evidence>
<sequence>MATKDQAKRKTEKVQKIFFDEFFVLPHPLWMIIISFGLWLLVTTTITPDKVPSFLGPLATFSRFLGKSHPLICNLICIFTVLAHCGEALYASKLCQDKGMSVSASIKWTLSTMIFGFSSLIRLKPHKSTAKIE</sequence>
<dbReference type="GO" id="GO:0016020">
    <property type="term" value="C:membrane"/>
    <property type="evidence" value="ECO:0007669"/>
    <property type="project" value="UniProtKB-SubCell"/>
</dbReference>
<dbReference type="Pfam" id="PF14934">
    <property type="entry name" value="TMEM254"/>
    <property type="match status" value="1"/>
</dbReference>
<dbReference type="HOGENOM" id="CLU_150378_0_0_1"/>
<evidence type="ECO:0000256" key="5">
    <source>
        <dbReference type="ARBA" id="ARBA00034834"/>
    </source>
</evidence>
<evidence type="ECO:0000256" key="2">
    <source>
        <dbReference type="ARBA" id="ARBA00022692"/>
    </source>
</evidence>
<dbReference type="STRING" id="225164.V3ZWG5"/>
<comment type="subcellular location">
    <subcellularLocation>
        <location evidence="1">Membrane</location>
        <topology evidence="1">Multi-pass membrane protein</topology>
    </subcellularLocation>
</comment>
<dbReference type="PANTHER" id="PTHR34104">
    <property type="entry name" value="TRANSMEMBRANE PROTEIN 254"/>
    <property type="match status" value="1"/>
</dbReference>
<proteinExistence type="predicted"/>
<evidence type="ECO:0000313" key="8">
    <source>
        <dbReference type="Proteomes" id="UP000030746"/>
    </source>
</evidence>
<reference evidence="7 8" key="1">
    <citation type="journal article" date="2013" name="Nature">
        <title>Insights into bilaterian evolution from three spiralian genomes.</title>
        <authorList>
            <person name="Simakov O."/>
            <person name="Marletaz F."/>
            <person name="Cho S.J."/>
            <person name="Edsinger-Gonzales E."/>
            <person name="Havlak P."/>
            <person name="Hellsten U."/>
            <person name="Kuo D.H."/>
            <person name="Larsson T."/>
            <person name="Lv J."/>
            <person name="Arendt D."/>
            <person name="Savage R."/>
            <person name="Osoegawa K."/>
            <person name="de Jong P."/>
            <person name="Grimwood J."/>
            <person name="Chapman J.A."/>
            <person name="Shapiro H."/>
            <person name="Aerts A."/>
            <person name="Otillar R.P."/>
            <person name="Terry A.Y."/>
            <person name="Boore J.L."/>
            <person name="Grigoriev I.V."/>
            <person name="Lindberg D.R."/>
            <person name="Seaver E.C."/>
            <person name="Weisblat D.A."/>
            <person name="Putnam N.H."/>
            <person name="Rokhsar D.S."/>
        </authorList>
    </citation>
    <scope>NUCLEOTIDE SEQUENCE [LARGE SCALE GENOMIC DNA]</scope>
</reference>
<keyword evidence="8" id="KW-1185">Reference proteome</keyword>
<dbReference type="Proteomes" id="UP000030746">
    <property type="component" value="Unassembled WGS sequence"/>
</dbReference>
<protein>
    <recommendedName>
        <fullName evidence="5">Transmembrane protein 254</fullName>
    </recommendedName>
</protein>
<dbReference type="KEGG" id="lgi:LOTGIDRAFT_239402"/>
<dbReference type="GeneID" id="20251049"/>
<dbReference type="AlphaFoldDB" id="V3ZWG5"/>
<evidence type="ECO:0000256" key="3">
    <source>
        <dbReference type="ARBA" id="ARBA00022989"/>
    </source>
</evidence>
<keyword evidence="3 6" id="KW-1133">Transmembrane helix</keyword>
<feature type="transmembrane region" description="Helical" evidence="6">
    <location>
        <begin position="29"/>
        <end position="47"/>
    </location>
</feature>
<organism evidence="7 8">
    <name type="scientific">Lottia gigantea</name>
    <name type="common">Giant owl limpet</name>
    <dbReference type="NCBI Taxonomy" id="225164"/>
    <lineage>
        <taxon>Eukaryota</taxon>
        <taxon>Metazoa</taxon>
        <taxon>Spiralia</taxon>
        <taxon>Lophotrochozoa</taxon>
        <taxon>Mollusca</taxon>
        <taxon>Gastropoda</taxon>
        <taxon>Patellogastropoda</taxon>
        <taxon>Lottioidea</taxon>
        <taxon>Lottiidae</taxon>
        <taxon>Lottia</taxon>
    </lineage>
</organism>